<dbReference type="Proteomes" id="UP001209701">
    <property type="component" value="Unassembled WGS sequence"/>
</dbReference>
<gene>
    <name evidence="5" type="ORF">LNV07_00745</name>
</gene>
<protein>
    <submittedName>
        <fullName evidence="5">ABC transporter substrate-binding protein</fullName>
    </submittedName>
</protein>
<name>A0ABT2Y8K9_9BURK</name>
<keyword evidence="3" id="KW-0732">Signal</keyword>
<accession>A0ABT2Y8K9</accession>
<dbReference type="Gene3D" id="3.40.50.2300">
    <property type="match status" value="2"/>
</dbReference>
<evidence type="ECO:0000313" key="5">
    <source>
        <dbReference type="EMBL" id="MCV2366629.1"/>
    </source>
</evidence>
<dbReference type="PANTHER" id="PTHR46847:SF2">
    <property type="entry name" value="ABC TRANSPORTER SUGAR-BINDING PROTEIN"/>
    <property type="match status" value="1"/>
</dbReference>
<feature type="domain" description="Periplasmic binding protein" evidence="4">
    <location>
        <begin position="25"/>
        <end position="303"/>
    </location>
</feature>
<evidence type="ECO:0000256" key="1">
    <source>
        <dbReference type="ARBA" id="ARBA00004196"/>
    </source>
</evidence>
<organism evidence="5 6">
    <name type="scientific">Roseateles oligotrophus</name>
    <dbReference type="NCBI Taxonomy" id="1769250"/>
    <lineage>
        <taxon>Bacteria</taxon>
        <taxon>Pseudomonadati</taxon>
        <taxon>Pseudomonadota</taxon>
        <taxon>Betaproteobacteria</taxon>
        <taxon>Burkholderiales</taxon>
        <taxon>Sphaerotilaceae</taxon>
        <taxon>Roseateles</taxon>
    </lineage>
</organism>
<dbReference type="SUPFAM" id="SSF53822">
    <property type="entry name" value="Periplasmic binding protein-like I"/>
    <property type="match status" value="1"/>
</dbReference>
<dbReference type="CDD" id="cd06324">
    <property type="entry name" value="PBP1_ABC_sugar_binding-like"/>
    <property type="match status" value="1"/>
</dbReference>
<dbReference type="RefSeq" id="WP_263569267.1">
    <property type="nucleotide sequence ID" value="NZ_JAJIRN010000001.1"/>
</dbReference>
<dbReference type="InterPro" id="IPR025997">
    <property type="entry name" value="SBP_2_dom"/>
</dbReference>
<evidence type="ECO:0000256" key="3">
    <source>
        <dbReference type="ARBA" id="ARBA00022729"/>
    </source>
</evidence>
<keyword evidence="6" id="KW-1185">Reference proteome</keyword>
<dbReference type="InterPro" id="IPR028082">
    <property type="entry name" value="Peripla_BP_I"/>
</dbReference>
<reference evidence="5 6" key="1">
    <citation type="submission" date="2021-11" db="EMBL/GenBank/DDBJ databases">
        <authorList>
            <person name="Liang Q."/>
            <person name="Mou H."/>
            <person name="Liu Z."/>
        </authorList>
    </citation>
    <scope>NUCLEOTIDE SEQUENCE [LARGE SCALE GENOMIC DNA]</scope>
    <source>
        <strain evidence="5 6">CHU3</strain>
    </source>
</reference>
<comment type="caution">
    <text evidence="5">The sequence shown here is derived from an EMBL/GenBank/DDBJ whole genome shotgun (WGS) entry which is preliminary data.</text>
</comment>
<comment type="similarity">
    <text evidence="2">Belongs to the bacterial solute-binding protein 2 family.</text>
</comment>
<evidence type="ECO:0000256" key="2">
    <source>
        <dbReference type="ARBA" id="ARBA00007639"/>
    </source>
</evidence>
<dbReference type="EMBL" id="JAJIRN010000001">
    <property type="protein sequence ID" value="MCV2366629.1"/>
    <property type="molecule type" value="Genomic_DNA"/>
</dbReference>
<sequence length="364" mass="40178">MRTLRAGLLVLLLQLAAPWAIALNVAFVNPGRSNEAFWLASSQAMQSAADSLGIRLEVLYAEREPKRALEIAQEIAQRPAAKRPDYVILVNEKGTLVESAQALGAAGIKTFAAYSGLLPQERAQWAPRKGLPLLLGSLEPRARDAGYLTARALIQQGLAEKRLAADGKLHMLALAGDRSTPVSIQRNEGLRQALAENPQVELKEQAFGDWRRDLAKEKTQGLLQRYPEAQLLWAASDLMAFGALEALESRERKPGRDMLVSAINTSTEAMQARIDGRFAALAGGHFMTGAWALVMIYDHAQGRDFSDEGLELERPMFMLFSKPEATRFLSRFEGGIGKLDFRPYSKHLNLRLKQYQFGPGALLK</sequence>
<evidence type="ECO:0000259" key="4">
    <source>
        <dbReference type="Pfam" id="PF13407"/>
    </source>
</evidence>
<evidence type="ECO:0000313" key="6">
    <source>
        <dbReference type="Proteomes" id="UP001209701"/>
    </source>
</evidence>
<comment type="subcellular location">
    <subcellularLocation>
        <location evidence="1">Cell envelope</location>
    </subcellularLocation>
</comment>
<dbReference type="Pfam" id="PF13407">
    <property type="entry name" value="Peripla_BP_4"/>
    <property type="match status" value="1"/>
</dbReference>
<proteinExistence type="inferred from homology"/>
<dbReference type="PANTHER" id="PTHR46847">
    <property type="entry name" value="D-ALLOSE-BINDING PERIPLASMIC PROTEIN-RELATED"/>
    <property type="match status" value="1"/>
</dbReference>